<dbReference type="InterPro" id="IPR036778">
    <property type="entry name" value="OHCU_decarboxylase_sf"/>
</dbReference>
<dbReference type="RefSeq" id="WP_344115445.1">
    <property type="nucleotide sequence ID" value="NZ_BAAABW010000002.1"/>
</dbReference>
<dbReference type="Proteomes" id="UP001500063">
    <property type="component" value="Unassembled WGS sequence"/>
</dbReference>
<evidence type="ECO:0000256" key="2">
    <source>
        <dbReference type="SAM" id="MobiDB-lite"/>
    </source>
</evidence>
<evidence type="ECO:0000313" key="5">
    <source>
        <dbReference type="Proteomes" id="UP001500063"/>
    </source>
</evidence>
<dbReference type="EMBL" id="BAAABW010000002">
    <property type="protein sequence ID" value="GAA0331382.1"/>
    <property type="molecule type" value="Genomic_DNA"/>
</dbReference>
<comment type="caution">
    <text evidence="4">The sequence shown here is derived from an EMBL/GenBank/DDBJ whole genome shotgun (WGS) entry which is preliminary data.</text>
</comment>
<feature type="domain" description="Oxo-4-hydroxy-4-carboxy-5-ureidoimidazoline decarboxylase" evidence="3">
    <location>
        <begin position="59"/>
        <end position="203"/>
    </location>
</feature>
<gene>
    <name evidence="4" type="ORF">GCM10010319_04180</name>
</gene>
<evidence type="ECO:0000256" key="1">
    <source>
        <dbReference type="ARBA" id="ARBA00022631"/>
    </source>
</evidence>
<keyword evidence="1" id="KW-0659">Purine metabolism</keyword>
<evidence type="ECO:0000313" key="4">
    <source>
        <dbReference type="EMBL" id="GAA0331382.1"/>
    </source>
</evidence>
<sequence length="226" mass="23951">MTNPHATPVPSRMAPHRPYGPVHRLSSPVRGFVRLQIRTPEEATLHGPARHGLDRLNSAVPGAAEAALLACCGSRRWARQLVAGRPYPDLAALLRAADRAAHALTPADLAEALADESGPYPALVRRTAPGISAGSAALAALCRGQAAYEHRFGHVFVMCLDGCRPAEALDRALAALRARLDGSVGEEAAVTAAELARLARGRLVRLAPDTPCTRNHDTRQHHGHSA</sequence>
<dbReference type="InterPro" id="IPR018020">
    <property type="entry name" value="OHCU_decarboxylase"/>
</dbReference>
<protein>
    <recommendedName>
        <fullName evidence="3">Oxo-4-hydroxy-4-carboxy-5-ureidoimidazoline decarboxylase domain-containing protein</fullName>
    </recommendedName>
</protein>
<organism evidence="4 5">
    <name type="scientific">Streptomyces blastmyceticus</name>
    <dbReference type="NCBI Taxonomy" id="68180"/>
    <lineage>
        <taxon>Bacteria</taxon>
        <taxon>Bacillati</taxon>
        <taxon>Actinomycetota</taxon>
        <taxon>Actinomycetes</taxon>
        <taxon>Kitasatosporales</taxon>
        <taxon>Streptomycetaceae</taxon>
        <taxon>Streptomyces</taxon>
    </lineage>
</organism>
<dbReference type="Gene3D" id="1.10.3330.10">
    <property type="entry name" value="Oxo-4-hydroxy-4-carboxy-5-ureidoimidazoline decarboxylase"/>
    <property type="match status" value="1"/>
</dbReference>
<feature type="region of interest" description="Disordered" evidence="2">
    <location>
        <begin position="1"/>
        <end position="20"/>
    </location>
</feature>
<accession>A0ABN0WB15</accession>
<evidence type="ECO:0000259" key="3">
    <source>
        <dbReference type="Pfam" id="PF09349"/>
    </source>
</evidence>
<name>A0ABN0WB15_9ACTN</name>
<reference evidence="4 5" key="1">
    <citation type="journal article" date="2019" name="Int. J. Syst. Evol. Microbiol.">
        <title>The Global Catalogue of Microorganisms (GCM) 10K type strain sequencing project: providing services to taxonomists for standard genome sequencing and annotation.</title>
        <authorList>
            <consortium name="The Broad Institute Genomics Platform"/>
            <consortium name="The Broad Institute Genome Sequencing Center for Infectious Disease"/>
            <person name="Wu L."/>
            <person name="Ma J."/>
        </authorList>
    </citation>
    <scope>NUCLEOTIDE SEQUENCE [LARGE SCALE GENOMIC DNA]</scope>
    <source>
        <strain evidence="4 5">JCM 4565</strain>
    </source>
</reference>
<keyword evidence="5" id="KW-1185">Reference proteome</keyword>
<dbReference type="SUPFAM" id="SSF158694">
    <property type="entry name" value="UraD-Like"/>
    <property type="match status" value="1"/>
</dbReference>
<dbReference type="NCBIfam" id="NF010372">
    <property type="entry name" value="PRK13798.1"/>
    <property type="match status" value="1"/>
</dbReference>
<dbReference type="Pfam" id="PF09349">
    <property type="entry name" value="OHCU_decarbox"/>
    <property type="match status" value="1"/>
</dbReference>
<proteinExistence type="predicted"/>